<keyword evidence="9" id="KW-0448">Lipopolysaccharide biosynthesis</keyword>
<comment type="subcellular location">
    <subcellularLocation>
        <location evidence="9">Cell membrane</location>
    </subcellularLocation>
</comment>
<dbReference type="GO" id="GO:0009244">
    <property type="term" value="P:lipopolysaccharide core region biosynthetic process"/>
    <property type="evidence" value="ECO:0007669"/>
    <property type="project" value="UniProtKB-UniRule"/>
</dbReference>
<dbReference type="PANTHER" id="PTHR42755:SF1">
    <property type="entry name" value="3-DEOXY-D-MANNO-OCTULOSONIC ACID TRANSFERASE, MITOCHONDRIAL-RELATED"/>
    <property type="match status" value="1"/>
</dbReference>
<evidence type="ECO:0000256" key="8">
    <source>
        <dbReference type="PIRSR" id="PIRSR639901-2"/>
    </source>
</evidence>
<evidence type="ECO:0000313" key="12">
    <source>
        <dbReference type="Proteomes" id="UP000553343"/>
    </source>
</evidence>
<feature type="site" description="Transition state stabilizer" evidence="8">
    <location>
        <position position="209"/>
    </location>
</feature>
<comment type="caution">
    <text evidence="11">The sequence shown here is derived from an EMBL/GenBank/DDBJ whole genome shotgun (WGS) entry which is preliminary data.</text>
</comment>
<comment type="catalytic activity">
    <reaction evidence="6 9">
        <text>lipid IVA (E. coli) + CMP-3-deoxy-beta-D-manno-octulosonate = alpha-Kdo-(2-&gt;6)-lipid IVA (E. coli) + CMP + H(+)</text>
        <dbReference type="Rhea" id="RHEA:28066"/>
        <dbReference type="ChEBI" id="CHEBI:15378"/>
        <dbReference type="ChEBI" id="CHEBI:58603"/>
        <dbReference type="ChEBI" id="CHEBI:60364"/>
        <dbReference type="ChEBI" id="CHEBI:60377"/>
        <dbReference type="ChEBI" id="CHEBI:85987"/>
        <dbReference type="EC" id="2.4.99.12"/>
    </reaction>
</comment>
<evidence type="ECO:0000256" key="6">
    <source>
        <dbReference type="ARBA" id="ARBA00049183"/>
    </source>
</evidence>
<evidence type="ECO:0000256" key="7">
    <source>
        <dbReference type="PIRSR" id="PIRSR639901-1"/>
    </source>
</evidence>
<reference evidence="11 12" key="1">
    <citation type="submission" date="2020-06" db="EMBL/GenBank/DDBJ databases">
        <title>High-quality draft genome of sulfate reducer Desulfobacter latus type strain AcrS2 isolated from marine sediment.</title>
        <authorList>
            <person name="Hoppe M."/>
            <person name="Larsen C.K."/>
            <person name="Marshall I.P.G."/>
            <person name="Schramm A."/>
            <person name="Marietou A.G."/>
        </authorList>
    </citation>
    <scope>NUCLEOTIDE SEQUENCE [LARGE SCALE GENOMIC DNA]</scope>
    <source>
        <strain evidence="11 12">AcRS2</strain>
    </source>
</reference>
<evidence type="ECO:0000256" key="4">
    <source>
        <dbReference type="ARBA" id="ARBA00022679"/>
    </source>
</evidence>
<comment type="similarity">
    <text evidence="9">Belongs to the glycosyltransferase group 1 family.</text>
</comment>
<dbReference type="Pfam" id="PF04413">
    <property type="entry name" value="Glycos_transf_N"/>
    <property type="match status" value="1"/>
</dbReference>
<gene>
    <name evidence="11" type="ORF">HXW94_02270</name>
</gene>
<dbReference type="InterPro" id="IPR039901">
    <property type="entry name" value="Kdotransferase"/>
</dbReference>
<dbReference type="SUPFAM" id="SSF53756">
    <property type="entry name" value="UDP-Glycosyltransferase/glycogen phosphorylase"/>
    <property type="match status" value="1"/>
</dbReference>
<feature type="domain" description="3-deoxy-D-manno-octulosonic-acid transferase N-terminal" evidence="10">
    <location>
        <begin position="45"/>
        <end position="211"/>
    </location>
</feature>
<evidence type="ECO:0000313" key="11">
    <source>
        <dbReference type="EMBL" id="NWH03826.1"/>
    </source>
</evidence>
<protein>
    <recommendedName>
        <fullName evidence="3 9">3-deoxy-D-manno-octulosonic acid transferase</fullName>
        <shortName evidence="9">Kdo transferase</shortName>
        <ecNumber evidence="2 9">2.4.99.12</ecNumber>
    </recommendedName>
    <alternativeName>
        <fullName evidence="5 9">Lipid IV(A) 3-deoxy-D-manno-octulosonic acid transferase</fullName>
    </alternativeName>
</protein>
<dbReference type="UniPathway" id="UPA00958"/>
<evidence type="ECO:0000256" key="1">
    <source>
        <dbReference type="ARBA" id="ARBA00004713"/>
    </source>
</evidence>
<dbReference type="Proteomes" id="UP000553343">
    <property type="component" value="Unassembled WGS sequence"/>
</dbReference>
<keyword evidence="12" id="KW-1185">Reference proteome</keyword>
<dbReference type="GO" id="GO:0005886">
    <property type="term" value="C:plasma membrane"/>
    <property type="evidence" value="ECO:0007669"/>
    <property type="project" value="UniProtKB-SubCell"/>
</dbReference>
<name>A0A850T8Z6_9BACT</name>
<dbReference type="EMBL" id="JACADJ010000005">
    <property type="protein sequence ID" value="NWH03826.1"/>
    <property type="molecule type" value="Genomic_DNA"/>
</dbReference>
<proteinExistence type="inferred from homology"/>
<dbReference type="InterPro" id="IPR007507">
    <property type="entry name" value="Glycos_transf_N"/>
</dbReference>
<feature type="site" description="Transition state stabilizer" evidence="8">
    <location>
        <position position="134"/>
    </location>
</feature>
<dbReference type="GO" id="GO:0043842">
    <property type="term" value="F:Kdo transferase activity"/>
    <property type="evidence" value="ECO:0007669"/>
    <property type="project" value="UniProtKB-EC"/>
</dbReference>
<comment type="pathway">
    <text evidence="1 9">Bacterial outer membrane biogenesis; LPS core biosynthesis.</text>
</comment>
<dbReference type="Gene3D" id="3.40.50.2000">
    <property type="entry name" value="Glycogen Phosphorylase B"/>
    <property type="match status" value="1"/>
</dbReference>
<dbReference type="InterPro" id="IPR038107">
    <property type="entry name" value="Glycos_transf_N_sf"/>
</dbReference>
<dbReference type="PANTHER" id="PTHR42755">
    <property type="entry name" value="3-DEOXY-MANNO-OCTULOSONATE CYTIDYLYLTRANSFERASE"/>
    <property type="match status" value="1"/>
</dbReference>
<evidence type="ECO:0000259" key="10">
    <source>
        <dbReference type="Pfam" id="PF04413"/>
    </source>
</evidence>
<feature type="active site" description="Proton acceptor" evidence="7">
    <location>
        <position position="58"/>
    </location>
</feature>
<keyword evidence="4 9" id="KW-0808">Transferase</keyword>
<comment type="function">
    <text evidence="9">Involved in lipopolysaccharide (LPS) biosynthesis. Catalyzes the transfer of 3-deoxy-D-manno-octulosonate (Kdo) residue(s) from CMP-Kdo to lipid IV(A), the tetraacyldisaccharide-1,4'-bisphosphate precursor of lipid A.</text>
</comment>
<dbReference type="Gene3D" id="3.40.50.11720">
    <property type="entry name" value="3-Deoxy-D-manno-octulosonic-acid transferase, N-terminal domain"/>
    <property type="match status" value="1"/>
</dbReference>
<evidence type="ECO:0000256" key="3">
    <source>
        <dbReference type="ARBA" id="ARBA00019077"/>
    </source>
</evidence>
<evidence type="ECO:0000256" key="9">
    <source>
        <dbReference type="RuleBase" id="RU365103"/>
    </source>
</evidence>
<dbReference type="RefSeq" id="WP_178365285.1">
    <property type="nucleotide sequence ID" value="NZ_JACADJ010000005.1"/>
</dbReference>
<dbReference type="AlphaFoldDB" id="A0A850T8Z6"/>
<evidence type="ECO:0000256" key="2">
    <source>
        <dbReference type="ARBA" id="ARBA00012621"/>
    </source>
</evidence>
<keyword evidence="9" id="KW-0472">Membrane</keyword>
<keyword evidence="9" id="KW-1003">Cell membrane</keyword>
<evidence type="ECO:0000256" key="5">
    <source>
        <dbReference type="ARBA" id="ARBA00031445"/>
    </source>
</evidence>
<organism evidence="11 12">
    <name type="scientific">Desulfobacter latus</name>
    <dbReference type="NCBI Taxonomy" id="2292"/>
    <lineage>
        <taxon>Bacteria</taxon>
        <taxon>Pseudomonadati</taxon>
        <taxon>Thermodesulfobacteriota</taxon>
        <taxon>Desulfobacteria</taxon>
        <taxon>Desulfobacterales</taxon>
        <taxon>Desulfobacteraceae</taxon>
        <taxon>Desulfobacter</taxon>
    </lineage>
</organism>
<accession>A0A850T8Z6</accession>
<dbReference type="EC" id="2.4.99.12" evidence="2 9"/>
<dbReference type="GO" id="GO:0009245">
    <property type="term" value="P:lipid A biosynthetic process"/>
    <property type="evidence" value="ECO:0007669"/>
    <property type="project" value="TreeGrafter"/>
</dbReference>
<sequence>MTKSAFIPNFFKFYNILWDAALPFLKRHPRLAPTFDRRINPVHLQPADIWIQAASAGEAYLAVSIIKALKPDRPVTILLTTTTDQGMEILTQALSPKEFSPRISLGVDIFPFDSPKAMNIAVKTVNPAVMVLLETELWPAHLYALKKNHTTVLLINGRLSPKSSRNYRLTKALWRSFAPARILAISTGDAKRFSQVFSHTPVDTMNNIKFDRMTVQNTIGKASALAAIVSRELPLSIFASFRRQEETQIIDMIKTLLEKVPNQIIALFPRHMQRIEPFLKKLNKNGLKGHKGSQISSVLTGPAIILWDKFGDLHQAYSHARVVFVGGSLAPLGGQNFMEPAGLGIPTIIGPHWQDFVWVGKEIFNTGTVTRCRNRQHAVETMCRYLVKSGNQKARIDAVSHYILQKQGGAQTAADTIWASWEANKP</sequence>